<evidence type="ECO:0000313" key="7">
    <source>
        <dbReference type="EMBL" id="SVB89689.1"/>
    </source>
</evidence>
<reference evidence="7" key="1">
    <citation type="submission" date="2018-05" db="EMBL/GenBank/DDBJ databases">
        <authorList>
            <person name="Lanie J.A."/>
            <person name="Ng W.-L."/>
            <person name="Kazmierczak K.M."/>
            <person name="Andrzejewski T.M."/>
            <person name="Davidsen T.M."/>
            <person name="Wayne K.J."/>
            <person name="Tettelin H."/>
            <person name="Glass J.I."/>
            <person name="Rusch D."/>
            <person name="Podicherti R."/>
            <person name="Tsui H.-C.T."/>
            <person name="Winkler M.E."/>
        </authorList>
    </citation>
    <scope>NUCLEOTIDE SEQUENCE</scope>
</reference>
<dbReference type="CDD" id="cd00495">
    <property type="entry name" value="Ribosomal_L25_TL5_CTC"/>
    <property type="match status" value="1"/>
</dbReference>
<dbReference type="GO" id="GO:0008097">
    <property type="term" value="F:5S rRNA binding"/>
    <property type="evidence" value="ECO:0007669"/>
    <property type="project" value="InterPro"/>
</dbReference>
<dbReference type="GO" id="GO:0003735">
    <property type="term" value="F:structural constituent of ribosome"/>
    <property type="evidence" value="ECO:0007669"/>
    <property type="project" value="InterPro"/>
</dbReference>
<keyword evidence="1" id="KW-0699">rRNA-binding</keyword>
<evidence type="ECO:0000256" key="1">
    <source>
        <dbReference type="ARBA" id="ARBA00022730"/>
    </source>
</evidence>
<dbReference type="InterPro" id="IPR037121">
    <property type="entry name" value="Ribosomal_bL25_C"/>
</dbReference>
<keyword evidence="2" id="KW-0694">RNA-binding</keyword>
<dbReference type="Pfam" id="PF14693">
    <property type="entry name" value="Ribosomal_TL5_C"/>
    <property type="match status" value="1"/>
</dbReference>
<dbReference type="PANTHER" id="PTHR33284">
    <property type="entry name" value="RIBOSOMAL PROTEIN L25/GLN-TRNA SYNTHETASE, ANTI-CODON-BINDING DOMAIN-CONTAINING PROTEIN"/>
    <property type="match status" value="1"/>
</dbReference>
<sequence length="176" mass="19038">MKSVALEAFPRSVKKRNAVKKLRADGRIPGVLYGGGLESLDVEIDVKTFGDLVKNATSEALLVDLDCDGKKNLALVQEVQHHPLSGDFLHVDLHTVKEDAPATVYVPVESTGEAIGVKVDGGLLEHILFRVRVRGLLKDIPDMLVADVSTMEIGHTLHIKDLEVPDGVEIMANADS</sequence>
<proteinExistence type="inferred from homology"/>
<evidence type="ECO:0000259" key="5">
    <source>
        <dbReference type="Pfam" id="PF01386"/>
    </source>
</evidence>
<evidence type="ECO:0000256" key="2">
    <source>
        <dbReference type="ARBA" id="ARBA00022884"/>
    </source>
</evidence>
<dbReference type="Gene3D" id="2.40.240.10">
    <property type="entry name" value="Ribosomal Protein L25, Chain P"/>
    <property type="match status" value="1"/>
</dbReference>
<dbReference type="AlphaFoldDB" id="A0A382HR55"/>
<dbReference type="InterPro" id="IPR020056">
    <property type="entry name" value="Rbsml_bL25/Gln-tRNA_synth_N"/>
</dbReference>
<dbReference type="InterPro" id="IPR029751">
    <property type="entry name" value="Ribosomal_L25_dom"/>
</dbReference>
<feature type="domain" description="Large ribosomal subunit protein bL25 beta" evidence="6">
    <location>
        <begin position="103"/>
        <end position="175"/>
    </location>
</feature>
<keyword evidence="3" id="KW-0689">Ribosomal protein</keyword>
<evidence type="ECO:0000256" key="3">
    <source>
        <dbReference type="ARBA" id="ARBA00022980"/>
    </source>
</evidence>
<dbReference type="Pfam" id="PF01386">
    <property type="entry name" value="Ribosomal_L25p"/>
    <property type="match status" value="1"/>
</dbReference>
<dbReference type="Gene3D" id="2.170.120.20">
    <property type="entry name" value="Ribosomal protein L25, beta domain"/>
    <property type="match status" value="1"/>
</dbReference>
<feature type="domain" description="Large ribosomal subunit protein bL25 L25" evidence="5">
    <location>
        <begin position="6"/>
        <end position="93"/>
    </location>
</feature>
<dbReference type="InterPro" id="IPR011035">
    <property type="entry name" value="Ribosomal_bL25/Gln-tRNA_synth"/>
</dbReference>
<evidence type="ECO:0000259" key="6">
    <source>
        <dbReference type="Pfam" id="PF14693"/>
    </source>
</evidence>
<keyword evidence="4" id="KW-0687">Ribonucleoprotein</keyword>
<name>A0A382HR55_9ZZZZ</name>
<accession>A0A382HR55</accession>
<dbReference type="GO" id="GO:0006412">
    <property type="term" value="P:translation"/>
    <property type="evidence" value="ECO:0007669"/>
    <property type="project" value="InterPro"/>
</dbReference>
<dbReference type="InterPro" id="IPR020930">
    <property type="entry name" value="Ribosomal_uL5_bac-type"/>
</dbReference>
<dbReference type="HAMAP" id="MF_01334">
    <property type="entry name" value="Ribosomal_bL25_CTC"/>
    <property type="match status" value="1"/>
</dbReference>
<organism evidence="7">
    <name type="scientific">marine metagenome</name>
    <dbReference type="NCBI Taxonomy" id="408172"/>
    <lineage>
        <taxon>unclassified sequences</taxon>
        <taxon>metagenomes</taxon>
        <taxon>ecological metagenomes</taxon>
    </lineage>
</organism>
<dbReference type="InterPro" id="IPR020057">
    <property type="entry name" value="Ribosomal_bL25_b-dom"/>
</dbReference>
<dbReference type="PANTHER" id="PTHR33284:SF1">
    <property type="entry name" value="RIBOSOMAL PROTEIN L25_GLN-TRNA SYNTHETASE, ANTI-CODON-BINDING DOMAIN-CONTAINING PROTEIN"/>
    <property type="match status" value="1"/>
</dbReference>
<evidence type="ECO:0000256" key="4">
    <source>
        <dbReference type="ARBA" id="ARBA00023274"/>
    </source>
</evidence>
<dbReference type="GO" id="GO:0022625">
    <property type="term" value="C:cytosolic large ribosomal subunit"/>
    <property type="evidence" value="ECO:0007669"/>
    <property type="project" value="TreeGrafter"/>
</dbReference>
<dbReference type="InterPro" id="IPR001021">
    <property type="entry name" value="Ribosomal_bL25_long"/>
</dbReference>
<dbReference type="NCBIfam" id="TIGR00731">
    <property type="entry name" value="bL25_bact_ctc"/>
    <property type="match status" value="1"/>
</dbReference>
<gene>
    <name evidence="7" type="ORF">METZ01_LOCUS242543</name>
</gene>
<protein>
    <submittedName>
        <fullName evidence="7">Uncharacterized protein</fullName>
    </submittedName>
</protein>
<dbReference type="EMBL" id="UINC01062764">
    <property type="protein sequence ID" value="SVB89689.1"/>
    <property type="molecule type" value="Genomic_DNA"/>
</dbReference>
<dbReference type="SUPFAM" id="SSF50715">
    <property type="entry name" value="Ribosomal protein L25-like"/>
    <property type="match status" value="1"/>
</dbReference>
<feature type="non-terminal residue" evidence="7">
    <location>
        <position position="176"/>
    </location>
</feature>